<accession>A0A5B8W5Q0</accession>
<protein>
    <recommendedName>
        <fullName evidence="1">DUF6438 domain-containing protein</fullName>
    </recommendedName>
</protein>
<proteinExistence type="predicted"/>
<reference evidence="2 3" key="1">
    <citation type="journal article" date="2013" name="J. Microbiol.">
        <title>Mucilaginibacter ginsenosidivorax sp. nov., with ginsenoside converting activity isolated from sediment.</title>
        <authorList>
            <person name="Kim J.K."/>
            <person name="Choi T.E."/>
            <person name="Liu Q.M."/>
            <person name="Park H.Y."/>
            <person name="Yi T.H."/>
            <person name="Yoon M.H."/>
            <person name="Kim S.C."/>
            <person name="Im W.T."/>
        </authorList>
    </citation>
    <scope>NUCLEOTIDE SEQUENCE [LARGE SCALE GENOMIC DNA]</scope>
    <source>
        <strain evidence="2 3">KHI28</strain>
    </source>
</reference>
<dbReference type="AlphaFoldDB" id="A0A5B8W5Q0"/>
<evidence type="ECO:0000313" key="2">
    <source>
        <dbReference type="EMBL" id="QEC78232.1"/>
    </source>
</evidence>
<dbReference type="Proteomes" id="UP000321362">
    <property type="component" value="Chromosome"/>
</dbReference>
<feature type="domain" description="DUF6438" evidence="1">
    <location>
        <begin position="24"/>
        <end position="143"/>
    </location>
</feature>
<dbReference type="InterPro" id="IPR045497">
    <property type="entry name" value="DUF6438"/>
</dbReference>
<keyword evidence="3" id="KW-1185">Reference proteome</keyword>
<dbReference type="OrthoDB" id="799625at2"/>
<dbReference type="RefSeq" id="WP_147056680.1">
    <property type="nucleotide sequence ID" value="NZ_CP042437.1"/>
</dbReference>
<dbReference type="EMBL" id="CP042437">
    <property type="protein sequence ID" value="QEC78232.1"/>
    <property type="molecule type" value="Genomic_DNA"/>
</dbReference>
<dbReference type="Pfam" id="PF20033">
    <property type="entry name" value="DUF6438"/>
    <property type="match status" value="1"/>
</dbReference>
<name>A0A5B8W5Q0_9SPHI</name>
<organism evidence="2 3">
    <name type="scientific">Mucilaginibacter ginsenosidivorax</name>
    <dbReference type="NCBI Taxonomy" id="862126"/>
    <lineage>
        <taxon>Bacteria</taxon>
        <taxon>Pseudomonadati</taxon>
        <taxon>Bacteroidota</taxon>
        <taxon>Sphingobacteriia</taxon>
        <taxon>Sphingobacteriales</taxon>
        <taxon>Sphingobacteriaceae</taxon>
        <taxon>Mucilaginibacter</taxon>
    </lineage>
</organism>
<gene>
    <name evidence="2" type="ORF">FSB76_20650</name>
</gene>
<dbReference type="KEGG" id="mgk:FSB76_20650"/>
<evidence type="ECO:0000259" key="1">
    <source>
        <dbReference type="Pfam" id="PF20033"/>
    </source>
</evidence>
<evidence type="ECO:0000313" key="3">
    <source>
        <dbReference type="Proteomes" id="UP000321362"/>
    </source>
</evidence>
<sequence length="187" mass="21221">MFFTILFFLAACNKQSGRNNEITKIEIATGGCFGPCQSTVVSIDSSLSYKYWGGGLSFILPSDTGKKEKLLGYYSAKISRAFWDTLNMKLEHISYKHLDTIYQHSVDDQSLEVFIHYGNKVKRIKAQSASLPDGVGEVLYYIIRSYKIVKPKPTRDTFRFESVQRPFPAPDVRGIRFPPPTKMETGE</sequence>